<dbReference type="SMART" id="SM00458">
    <property type="entry name" value="RICIN"/>
    <property type="match status" value="1"/>
</dbReference>
<reference evidence="3 4" key="1">
    <citation type="submission" date="2019-06" db="EMBL/GenBank/DDBJ databases">
        <title>New taxonomy in bacterial strain CC-CFT640, isolated from vineyard.</title>
        <authorList>
            <person name="Lin S.-Y."/>
            <person name="Tsai C.-F."/>
            <person name="Young C.-C."/>
        </authorList>
    </citation>
    <scope>NUCLEOTIDE SEQUENCE [LARGE SCALE GENOMIC DNA]</scope>
    <source>
        <strain evidence="3 4">CC-CFT640</strain>
    </source>
</reference>
<gene>
    <name evidence="3" type="ORF">FHP25_02235</name>
</gene>
<dbReference type="SUPFAM" id="SSF50370">
    <property type="entry name" value="Ricin B-like lectins"/>
    <property type="match status" value="1"/>
</dbReference>
<accession>A0A5C8PUN0</accession>
<dbReference type="Gene3D" id="2.80.10.50">
    <property type="match status" value="2"/>
</dbReference>
<protein>
    <submittedName>
        <fullName evidence="3">Ricin-type beta-trefoil lectin domain protein</fullName>
    </submittedName>
</protein>
<keyword evidence="3" id="KW-0430">Lectin</keyword>
<dbReference type="InterPro" id="IPR035992">
    <property type="entry name" value="Ricin_B-like_lectins"/>
</dbReference>
<keyword evidence="1" id="KW-0732">Signal</keyword>
<comment type="caution">
    <text evidence="3">The sequence shown here is derived from an EMBL/GenBank/DDBJ whole genome shotgun (WGS) entry which is preliminary data.</text>
</comment>
<dbReference type="PROSITE" id="PS50231">
    <property type="entry name" value="RICIN_B_LECTIN"/>
    <property type="match status" value="1"/>
</dbReference>
<keyword evidence="4" id="KW-1185">Reference proteome</keyword>
<evidence type="ECO:0000256" key="1">
    <source>
        <dbReference type="SAM" id="SignalP"/>
    </source>
</evidence>
<proteinExistence type="predicted"/>
<feature type="domain" description="Ricin B lectin" evidence="2">
    <location>
        <begin position="327"/>
        <end position="457"/>
    </location>
</feature>
<dbReference type="EMBL" id="VDUZ01000002">
    <property type="protein sequence ID" value="TXL81906.1"/>
    <property type="molecule type" value="Genomic_DNA"/>
</dbReference>
<dbReference type="InterPro" id="IPR000772">
    <property type="entry name" value="Ricin_B_lectin"/>
</dbReference>
<dbReference type="GO" id="GO:0030246">
    <property type="term" value="F:carbohydrate binding"/>
    <property type="evidence" value="ECO:0007669"/>
    <property type="project" value="UniProtKB-KW"/>
</dbReference>
<dbReference type="RefSeq" id="WP_147845262.1">
    <property type="nucleotide sequence ID" value="NZ_VDUZ01000002.1"/>
</dbReference>
<dbReference type="Pfam" id="PF00652">
    <property type="entry name" value="Ricin_B_lectin"/>
    <property type="match status" value="2"/>
</dbReference>
<dbReference type="OrthoDB" id="7821947at2"/>
<organism evidence="3 4">
    <name type="scientific">Vineibacter terrae</name>
    <dbReference type="NCBI Taxonomy" id="2586908"/>
    <lineage>
        <taxon>Bacteria</taxon>
        <taxon>Pseudomonadati</taxon>
        <taxon>Pseudomonadota</taxon>
        <taxon>Alphaproteobacteria</taxon>
        <taxon>Hyphomicrobiales</taxon>
        <taxon>Vineibacter</taxon>
    </lineage>
</organism>
<evidence type="ECO:0000313" key="4">
    <source>
        <dbReference type="Proteomes" id="UP000321638"/>
    </source>
</evidence>
<feature type="chain" id="PRO_5023047205" evidence="1">
    <location>
        <begin position="24"/>
        <end position="458"/>
    </location>
</feature>
<evidence type="ECO:0000313" key="3">
    <source>
        <dbReference type="EMBL" id="TXL81906.1"/>
    </source>
</evidence>
<feature type="signal peptide" evidence="1">
    <location>
        <begin position="1"/>
        <end position="23"/>
    </location>
</feature>
<sequence>MRARIFRPLLAFAIACGASPGWAVEVVVPAGSTVRLGVSACPLHAIVTGFDAASNSLLCDTGYVGNGPGWITGEAVDAPAGGRFNVWPPDANTGIYHRYTGSPMHWCGSGQFMTGFGAATNSFLCASFGRIDTLRRLFVTQPVRRAGVPACPLGAALVGIHLANGSFLCADLAHCSPATTCPATGVCETRSIPLRDDDNGLNGPGICRPSGNVQFHKRNGCHGDSAGRLTDRSGNTVDFTDSASDTFDNDDARSLRLDRVSAGTIIRVFDNSGGRRNDDFSEIQVRATTSSSYCVPTFEFADGAFSDSVITARYNDQGNLDGKVSRVEIATAIVGTGGKCLDINQNDATVQLFPCHMGANQSWIQLPNGTIRGWNGLCLEARASDVQAWGPTGSRSARLIVGSCTGSDNQLWTHSTSQEFRLYSDMCMDITGGGNADNTPIQIYPCHGGANQRWLASF</sequence>
<dbReference type="AlphaFoldDB" id="A0A5C8PUN0"/>
<evidence type="ECO:0000259" key="2">
    <source>
        <dbReference type="SMART" id="SM00458"/>
    </source>
</evidence>
<name>A0A5C8PUN0_9HYPH</name>
<dbReference type="Proteomes" id="UP000321638">
    <property type="component" value="Unassembled WGS sequence"/>
</dbReference>